<dbReference type="Pfam" id="PF03929">
    <property type="entry name" value="PepSY_TM"/>
    <property type="match status" value="1"/>
</dbReference>
<evidence type="ECO:0000256" key="1">
    <source>
        <dbReference type="SAM" id="Phobius"/>
    </source>
</evidence>
<dbReference type="PANTHER" id="PTHR34219:SF1">
    <property type="entry name" value="PEPSY DOMAIN-CONTAINING PROTEIN"/>
    <property type="match status" value="1"/>
</dbReference>
<keyword evidence="1" id="KW-1133">Transmembrane helix</keyword>
<dbReference type="GeneID" id="97763984"/>
<keyword evidence="1" id="KW-0812">Transmembrane</keyword>
<dbReference type="eggNOG" id="COG3182">
    <property type="taxonomic scope" value="Bacteria"/>
</dbReference>
<feature type="transmembrane region" description="Helical" evidence="1">
    <location>
        <begin position="220"/>
        <end position="242"/>
    </location>
</feature>
<keyword evidence="3" id="KW-1185">Reference proteome</keyword>
<feature type="transmembrane region" description="Helical" evidence="1">
    <location>
        <begin position="31"/>
        <end position="55"/>
    </location>
</feature>
<evidence type="ECO:0000313" key="2">
    <source>
        <dbReference type="EMBL" id="SEA13670.1"/>
    </source>
</evidence>
<dbReference type="Proteomes" id="UP000187280">
    <property type="component" value="Unassembled WGS sequence"/>
</dbReference>
<organism evidence="2 3">
    <name type="scientific">Lonsdalea quercina</name>
    <dbReference type="NCBI Taxonomy" id="71657"/>
    <lineage>
        <taxon>Bacteria</taxon>
        <taxon>Pseudomonadati</taxon>
        <taxon>Pseudomonadota</taxon>
        <taxon>Gammaproteobacteria</taxon>
        <taxon>Enterobacterales</taxon>
        <taxon>Pectobacteriaceae</taxon>
        <taxon>Lonsdalea</taxon>
    </lineage>
</organism>
<keyword evidence="1" id="KW-0472">Membrane</keyword>
<gene>
    <name evidence="2" type="ORF">SAMN02982996_01072</name>
</gene>
<feature type="transmembrane region" description="Helical" evidence="1">
    <location>
        <begin position="176"/>
        <end position="194"/>
    </location>
</feature>
<dbReference type="PANTHER" id="PTHR34219">
    <property type="entry name" value="IRON-REGULATED INNER MEMBRANE PROTEIN-RELATED"/>
    <property type="match status" value="1"/>
</dbReference>
<feature type="transmembrane region" description="Helical" evidence="1">
    <location>
        <begin position="384"/>
        <end position="404"/>
    </location>
</feature>
<dbReference type="RefSeq" id="WP_051625500.1">
    <property type="nucleotide sequence ID" value="NZ_FNQS01000002.1"/>
</dbReference>
<protein>
    <submittedName>
        <fullName evidence="2">Uncharacterized iron-regulated membrane protein</fullName>
    </submittedName>
</protein>
<feature type="transmembrane region" description="Helical" evidence="1">
    <location>
        <begin position="434"/>
        <end position="460"/>
    </location>
</feature>
<dbReference type="InterPro" id="IPR005625">
    <property type="entry name" value="PepSY-ass_TM"/>
</dbReference>
<dbReference type="AlphaFoldDB" id="A0A1H3YQB1"/>
<dbReference type="EMBL" id="FNQS01000002">
    <property type="protein sequence ID" value="SEA13670.1"/>
    <property type="molecule type" value="Genomic_DNA"/>
</dbReference>
<reference evidence="2 3" key="1">
    <citation type="submission" date="2016-10" db="EMBL/GenBank/DDBJ databases">
        <authorList>
            <person name="de Groot N.N."/>
        </authorList>
    </citation>
    <scope>NUCLEOTIDE SEQUENCE [LARGE SCALE GENOMIC DNA]</scope>
    <source>
        <strain evidence="2 3">ATCC 29281</strain>
    </source>
</reference>
<evidence type="ECO:0000313" key="3">
    <source>
        <dbReference type="Proteomes" id="UP000187280"/>
    </source>
</evidence>
<proteinExistence type="predicted"/>
<name>A0A1H3YQB1_9GAMM</name>
<dbReference type="STRING" id="71657.SAMN02982996_01072"/>
<accession>A0A1H3YQB1</accession>
<sequence>MSAAKNGKKLLTPDQDYRPAPSGLRSFFLRIHFYIGLFVGPFIFIAALTGTLYVVTPQLENRLYAHALYTETEGTPQPLSLQVAAAMHALGDGKKTTLSAIRPAPLAGETTRVMFSSPDLGPSESRSIFIDPVSLAVKGDLTVYGTSGILPFRLWLDNLHRSLLLGSVGRNYSELAASWLWIAALGGAYLWWTGRQPRVTAKKPDAARSLRRRLQRRHTVTGLALLAGLLFFSATGLTWSRWAGDNVSQLRYALGWQTPAVATQLSGPAELSPQSEHAHHMMMDMPEMTPVDPARVDRVLASARAAGIEAAKIEIRPTSKPHRAWTVTEMERTWPTRADAVAVDPDSGQVVSKVEFNHFPLAAKLTRWGVDIHMGVLFGLPNQLLLAFFGIGLCSMIVWGYRLWWIRRPRGSVSQNPLQSVTDAFLSLSLTSQLLIAIVTVGLGLFLPVMGISAVIFISIDSLRWLRYRASLPAPDMNRQQDKGESDAR</sequence>